<protein>
    <submittedName>
        <fullName evidence="3">Uncharacterized protein</fullName>
    </submittedName>
</protein>
<evidence type="ECO:0000313" key="3">
    <source>
        <dbReference type="EMBL" id="SMO85602.1"/>
    </source>
</evidence>
<evidence type="ECO:0000313" key="4">
    <source>
        <dbReference type="Proteomes" id="UP000319014"/>
    </source>
</evidence>
<sequence length="214" mass="22217">MRHTVSRTLLIGSSAGFVSALALALVALTQGLSPAAPLKATAHVVLGPDAVSGSAAALVIGGVIHVVSACFWAVIAVLLMRPIQRTGRPQLWLTGLVTAMIAAAVDYLLMPARLTPGWELALPIWGIALGFAGLGLGLSLGLLVSRALPPAQTTKPVVRDWEQAAPTAPMPVTAPDRLRRPGLNVIDQRQQRIDPANEVTKDPNCDTGGPASGR</sequence>
<dbReference type="Proteomes" id="UP000319014">
    <property type="component" value="Unassembled WGS sequence"/>
</dbReference>
<keyword evidence="2" id="KW-0472">Membrane</keyword>
<gene>
    <name evidence="3" type="ORF">SAMN06265221_11470</name>
</gene>
<dbReference type="AlphaFoldDB" id="A0A521ENY9"/>
<keyword evidence="4" id="KW-1185">Reference proteome</keyword>
<keyword evidence="2" id="KW-1133">Transmembrane helix</keyword>
<feature type="transmembrane region" description="Helical" evidence="2">
    <location>
        <begin position="122"/>
        <end position="145"/>
    </location>
</feature>
<reference evidence="3 4" key="1">
    <citation type="submission" date="2017-05" db="EMBL/GenBank/DDBJ databases">
        <authorList>
            <person name="Varghese N."/>
            <person name="Submissions S."/>
        </authorList>
    </citation>
    <scope>NUCLEOTIDE SEQUENCE [LARGE SCALE GENOMIC DNA]</scope>
    <source>
        <strain evidence="3 4">DSM 100094</strain>
    </source>
</reference>
<dbReference type="OrthoDB" id="7281312at2"/>
<feature type="region of interest" description="Disordered" evidence="1">
    <location>
        <begin position="187"/>
        <end position="214"/>
    </location>
</feature>
<evidence type="ECO:0000256" key="1">
    <source>
        <dbReference type="SAM" id="MobiDB-lite"/>
    </source>
</evidence>
<accession>A0A521ENY9</accession>
<proteinExistence type="predicted"/>
<dbReference type="EMBL" id="FXTK01000014">
    <property type="protein sequence ID" value="SMO85602.1"/>
    <property type="molecule type" value="Genomic_DNA"/>
</dbReference>
<organism evidence="3 4">
    <name type="scientific">Paracoccus laeviglucosivorans</name>
    <dbReference type="NCBI Taxonomy" id="1197861"/>
    <lineage>
        <taxon>Bacteria</taxon>
        <taxon>Pseudomonadati</taxon>
        <taxon>Pseudomonadota</taxon>
        <taxon>Alphaproteobacteria</taxon>
        <taxon>Rhodobacterales</taxon>
        <taxon>Paracoccaceae</taxon>
        <taxon>Paracoccus</taxon>
    </lineage>
</organism>
<feature type="transmembrane region" description="Helical" evidence="2">
    <location>
        <begin position="55"/>
        <end position="79"/>
    </location>
</feature>
<feature type="transmembrane region" description="Helical" evidence="2">
    <location>
        <begin position="91"/>
        <end position="110"/>
    </location>
</feature>
<evidence type="ECO:0000256" key="2">
    <source>
        <dbReference type="SAM" id="Phobius"/>
    </source>
</evidence>
<dbReference type="RefSeq" id="WP_142663931.1">
    <property type="nucleotide sequence ID" value="NZ_FXTK01000014.1"/>
</dbReference>
<keyword evidence="2" id="KW-0812">Transmembrane</keyword>
<name>A0A521ENY9_9RHOB</name>